<evidence type="ECO:0000313" key="2">
    <source>
        <dbReference type="EMBL" id="KAE9622887.1"/>
    </source>
</evidence>
<reference evidence="2 3" key="1">
    <citation type="submission" date="2019-12" db="EMBL/GenBank/DDBJ databases">
        <authorList>
            <person name="Zhang Y.-J."/>
        </authorList>
    </citation>
    <scope>NUCLEOTIDE SEQUENCE [LARGE SCALE GENOMIC DNA]</scope>
    <source>
        <strain evidence="2 3">H18S-6</strain>
    </source>
</reference>
<dbReference type="InterPro" id="IPR035965">
    <property type="entry name" value="PAS-like_dom_sf"/>
</dbReference>
<dbReference type="Proteomes" id="UP000441586">
    <property type="component" value="Unassembled WGS sequence"/>
</dbReference>
<proteinExistence type="predicted"/>
<dbReference type="InterPro" id="IPR013656">
    <property type="entry name" value="PAS_4"/>
</dbReference>
<dbReference type="PANTHER" id="PTHR44757">
    <property type="entry name" value="DIGUANYLATE CYCLASE DGCP"/>
    <property type="match status" value="1"/>
</dbReference>
<dbReference type="InterPro" id="IPR052155">
    <property type="entry name" value="Biofilm_reg_signaling"/>
</dbReference>
<name>A0A6A4R9F3_9RHOB</name>
<dbReference type="Pfam" id="PF13426">
    <property type="entry name" value="PAS_9"/>
    <property type="match status" value="1"/>
</dbReference>
<dbReference type="SMART" id="SM00091">
    <property type="entry name" value="PAS"/>
    <property type="match status" value="2"/>
</dbReference>
<sequence length="208" mass="22821">WLLRHVLAQGRAQLVLQGEVVERQRAEQAAHRREARLKALIGSMQDLVLVLDRGGHFSFVHAGDEALLLAPPEVLVGSHYRAFLPPDIARRLDGALAEVAASGEVRRLDYSLSVGGGPRDFSALISPLLSGDGEHDGVLLVVRDVTLERLHQANMSIAAVAFETHLGMMITDVDGRILKVNRTFTDITGYREDEVQGSRPDILRSGRH</sequence>
<dbReference type="AlphaFoldDB" id="A0A6A4R9F3"/>
<organism evidence="2 3">
    <name type="scientific">Parasedimentitalea maritima</name>
    <dbReference type="NCBI Taxonomy" id="2578117"/>
    <lineage>
        <taxon>Bacteria</taxon>
        <taxon>Pseudomonadati</taxon>
        <taxon>Pseudomonadota</taxon>
        <taxon>Alphaproteobacteria</taxon>
        <taxon>Rhodobacterales</taxon>
        <taxon>Paracoccaceae</taxon>
        <taxon>Parasedimentitalea</taxon>
    </lineage>
</organism>
<feature type="domain" description="PAS" evidence="1">
    <location>
        <begin position="168"/>
        <end position="197"/>
    </location>
</feature>
<evidence type="ECO:0000313" key="3">
    <source>
        <dbReference type="Proteomes" id="UP000441586"/>
    </source>
</evidence>
<accession>A0A6A4R9F3</accession>
<dbReference type="EMBL" id="WSFO01000130">
    <property type="protein sequence ID" value="KAE9622887.1"/>
    <property type="molecule type" value="Genomic_DNA"/>
</dbReference>
<dbReference type="PROSITE" id="PS50112">
    <property type="entry name" value="PAS"/>
    <property type="match status" value="1"/>
</dbReference>
<evidence type="ECO:0000259" key="1">
    <source>
        <dbReference type="PROSITE" id="PS50112"/>
    </source>
</evidence>
<dbReference type="PANTHER" id="PTHR44757:SF2">
    <property type="entry name" value="BIOFILM ARCHITECTURE MAINTENANCE PROTEIN MBAA"/>
    <property type="match status" value="1"/>
</dbReference>
<dbReference type="Pfam" id="PF08448">
    <property type="entry name" value="PAS_4"/>
    <property type="match status" value="1"/>
</dbReference>
<dbReference type="CDD" id="cd00130">
    <property type="entry name" value="PAS"/>
    <property type="match status" value="2"/>
</dbReference>
<dbReference type="NCBIfam" id="TIGR00229">
    <property type="entry name" value="sensory_box"/>
    <property type="match status" value="1"/>
</dbReference>
<feature type="non-terminal residue" evidence="2">
    <location>
        <position position="208"/>
    </location>
</feature>
<dbReference type="RefSeq" id="WP_158981925.1">
    <property type="nucleotide sequence ID" value="NZ_WSFO01000130.1"/>
</dbReference>
<dbReference type="SUPFAM" id="SSF55785">
    <property type="entry name" value="PYP-like sensor domain (PAS domain)"/>
    <property type="match status" value="2"/>
</dbReference>
<feature type="non-terminal residue" evidence="2">
    <location>
        <position position="1"/>
    </location>
</feature>
<dbReference type="InterPro" id="IPR000014">
    <property type="entry name" value="PAS"/>
</dbReference>
<protein>
    <submittedName>
        <fullName evidence="2">PAS domain-containing protein</fullName>
    </submittedName>
</protein>
<dbReference type="Gene3D" id="3.30.450.20">
    <property type="entry name" value="PAS domain"/>
    <property type="match status" value="2"/>
</dbReference>
<gene>
    <name evidence="2" type="ORF">GP644_23930</name>
</gene>
<comment type="caution">
    <text evidence="2">The sequence shown here is derived from an EMBL/GenBank/DDBJ whole genome shotgun (WGS) entry which is preliminary data.</text>
</comment>